<dbReference type="InterPro" id="IPR052022">
    <property type="entry name" value="26kDa_periplasmic_antigen"/>
</dbReference>
<dbReference type="Gene3D" id="3.30.70.2970">
    <property type="entry name" value="Protein of unknown function (DUF541), domain 2"/>
    <property type="match status" value="1"/>
</dbReference>
<evidence type="ECO:0000313" key="2">
    <source>
        <dbReference type="EMBL" id="KAJ55259.1"/>
    </source>
</evidence>
<feature type="chain" id="PRO_5001559528" description="Periplasmic immunogenic protein" evidence="1">
    <location>
        <begin position="20"/>
        <end position="227"/>
    </location>
</feature>
<feature type="signal peptide" evidence="1">
    <location>
        <begin position="1"/>
        <end position="19"/>
    </location>
</feature>
<proteinExistence type="predicted"/>
<comment type="caution">
    <text evidence="2">The sequence shown here is derived from an EMBL/GenBank/DDBJ whole genome shotgun (WGS) entry which is preliminary data.</text>
</comment>
<dbReference type="GO" id="GO:0006974">
    <property type="term" value="P:DNA damage response"/>
    <property type="evidence" value="ECO:0007669"/>
    <property type="project" value="TreeGrafter"/>
</dbReference>
<gene>
    <name evidence="2" type="ORF">ACMU_11200</name>
</gene>
<dbReference type="Proteomes" id="UP000026249">
    <property type="component" value="Unassembled WGS sequence"/>
</dbReference>
<accession>A0A037ZI10</accession>
<dbReference type="OrthoDB" id="9813144at2"/>
<dbReference type="Pfam" id="PF04402">
    <property type="entry name" value="SIMPL"/>
    <property type="match status" value="1"/>
</dbReference>
<keyword evidence="3" id="KW-1185">Reference proteome</keyword>
<dbReference type="AlphaFoldDB" id="A0A037ZI10"/>
<reference evidence="2 3" key="1">
    <citation type="submission" date="2014-03" db="EMBL/GenBank/DDBJ databases">
        <title>Draft Genome Sequence of Actibacterium mucosum KCTC 23349, a Marine Alphaproteobacterium with Complex Ionic Requirements Isolated from Mediterranean Seawater at Malvarrosa Beach, Valencia, Spain.</title>
        <authorList>
            <person name="Arahal D.R."/>
            <person name="Shao Z."/>
            <person name="Lai Q."/>
            <person name="Pujalte M.J."/>
        </authorList>
    </citation>
    <scope>NUCLEOTIDE SEQUENCE [LARGE SCALE GENOMIC DNA]</scope>
    <source>
        <strain evidence="2 3">KCTC 23349</strain>
    </source>
</reference>
<keyword evidence="1" id="KW-0732">Signal</keyword>
<dbReference type="InterPro" id="IPR007497">
    <property type="entry name" value="SIMPL/DUF541"/>
</dbReference>
<evidence type="ECO:0000256" key="1">
    <source>
        <dbReference type="SAM" id="SignalP"/>
    </source>
</evidence>
<dbReference type="STRING" id="1454373.ACMU_11200"/>
<dbReference type="PANTHER" id="PTHR34387:SF1">
    <property type="entry name" value="PERIPLASMIC IMMUNOGENIC PROTEIN"/>
    <property type="match status" value="1"/>
</dbReference>
<dbReference type="PANTHER" id="PTHR34387">
    <property type="entry name" value="SLR1258 PROTEIN"/>
    <property type="match status" value="1"/>
</dbReference>
<dbReference type="EMBL" id="JFKE01000004">
    <property type="protein sequence ID" value="KAJ55259.1"/>
    <property type="molecule type" value="Genomic_DNA"/>
</dbReference>
<dbReference type="Gene3D" id="3.30.110.170">
    <property type="entry name" value="Protein of unknown function (DUF541), domain 1"/>
    <property type="match status" value="1"/>
</dbReference>
<protein>
    <recommendedName>
        <fullName evidence="4">Periplasmic immunogenic protein</fullName>
    </recommendedName>
</protein>
<sequence length="227" mass="23937">MRFFLTLLVAIGIAMPAMADMDKRLITVTGRAEVTAKPDMATITLGVEAARKSASDAMAEVSRGTAAVFQTLEQAGIEARDIQTSGLNLYMVWNNSSGTNRRVDGFNASNMVTVRVRDLDQLGGILDAVIRDGANRFQGVAFGLQDPDPAMDEARKAAVTEARRKAELYAVAAGVELGELQSLSEAGGASPSPMPMMEAARSFAADVPIAPGELAVSAQVSLVYAIE</sequence>
<evidence type="ECO:0000313" key="3">
    <source>
        <dbReference type="Proteomes" id="UP000026249"/>
    </source>
</evidence>
<name>A0A037ZI10_9RHOB</name>
<organism evidence="2 3">
    <name type="scientific">Actibacterium mucosum KCTC 23349</name>
    <dbReference type="NCBI Taxonomy" id="1454373"/>
    <lineage>
        <taxon>Bacteria</taxon>
        <taxon>Pseudomonadati</taxon>
        <taxon>Pseudomonadota</taxon>
        <taxon>Alphaproteobacteria</taxon>
        <taxon>Rhodobacterales</taxon>
        <taxon>Roseobacteraceae</taxon>
        <taxon>Actibacterium</taxon>
    </lineage>
</organism>
<dbReference type="RefSeq" id="WP_035258955.1">
    <property type="nucleotide sequence ID" value="NZ_JFKE01000004.1"/>
</dbReference>
<evidence type="ECO:0008006" key="4">
    <source>
        <dbReference type="Google" id="ProtNLM"/>
    </source>
</evidence>